<evidence type="ECO:0000313" key="3">
    <source>
        <dbReference type="EMBL" id="CAK7335926.1"/>
    </source>
</evidence>
<evidence type="ECO:0000256" key="2">
    <source>
        <dbReference type="SAM" id="MobiDB-lite"/>
    </source>
</evidence>
<protein>
    <recommendedName>
        <fullName evidence="5">BZIP domain-containing protein</fullName>
    </recommendedName>
</protein>
<evidence type="ECO:0008006" key="5">
    <source>
        <dbReference type="Google" id="ProtNLM"/>
    </source>
</evidence>
<keyword evidence="4" id="KW-1185">Reference proteome</keyword>
<sequence length="189" mass="21237">MSNSRFADAKGKCSNEIGDHGDAQNHGLVSNQILDLHQSNQSVDAGINVENTSLMISKTPEPLRSPQPSNTNLRKRKASMKDAAKFNKREIVDGFKRLKNEHTSLEDEIAFLRSRCASLKKSVKRQKKTSVYLKHKNNELTDKVTDLSMHVLTSVSDREIQLGERIVQLEASNAQLQARNAQLENMQLI</sequence>
<organism evidence="3 4">
    <name type="scientific">Dovyalis caffra</name>
    <dbReference type="NCBI Taxonomy" id="77055"/>
    <lineage>
        <taxon>Eukaryota</taxon>
        <taxon>Viridiplantae</taxon>
        <taxon>Streptophyta</taxon>
        <taxon>Embryophyta</taxon>
        <taxon>Tracheophyta</taxon>
        <taxon>Spermatophyta</taxon>
        <taxon>Magnoliopsida</taxon>
        <taxon>eudicotyledons</taxon>
        <taxon>Gunneridae</taxon>
        <taxon>Pentapetalae</taxon>
        <taxon>rosids</taxon>
        <taxon>fabids</taxon>
        <taxon>Malpighiales</taxon>
        <taxon>Salicaceae</taxon>
        <taxon>Flacourtieae</taxon>
        <taxon>Dovyalis</taxon>
    </lineage>
</organism>
<dbReference type="EMBL" id="CAWUPB010000994">
    <property type="protein sequence ID" value="CAK7335926.1"/>
    <property type="molecule type" value="Genomic_DNA"/>
</dbReference>
<feature type="coiled-coil region" evidence="1">
    <location>
        <begin position="95"/>
        <end position="122"/>
    </location>
</feature>
<dbReference type="Proteomes" id="UP001314170">
    <property type="component" value="Unassembled WGS sequence"/>
</dbReference>
<gene>
    <name evidence="3" type="ORF">DCAF_LOCUS10929</name>
</gene>
<reference evidence="3 4" key="1">
    <citation type="submission" date="2024-01" db="EMBL/GenBank/DDBJ databases">
        <authorList>
            <person name="Waweru B."/>
        </authorList>
    </citation>
    <scope>NUCLEOTIDE SEQUENCE [LARGE SCALE GENOMIC DNA]</scope>
</reference>
<name>A0AAV1RGN9_9ROSI</name>
<accession>A0AAV1RGN9</accession>
<dbReference type="AlphaFoldDB" id="A0AAV1RGN9"/>
<comment type="caution">
    <text evidence="3">The sequence shown here is derived from an EMBL/GenBank/DDBJ whole genome shotgun (WGS) entry which is preliminary data.</text>
</comment>
<feature type="region of interest" description="Disordered" evidence="2">
    <location>
        <begin position="56"/>
        <end position="78"/>
    </location>
</feature>
<evidence type="ECO:0000313" key="4">
    <source>
        <dbReference type="Proteomes" id="UP001314170"/>
    </source>
</evidence>
<evidence type="ECO:0000256" key="1">
    <source>
        <dbReference type="SAM" id="Coils"/>
    </source>
</evidence>
<proteinExistence type="predicted"/>
<keyword evidence="1" id="KW-0175">Coiled coil</keyword>